<gene>
    <name evidence="2" type="ORF">BDP55DRAFT_672190</name>
</gene>
<organism evidence="2 3">
    <name type="scientific">Colletotrichum godetiae</name>
    <dbReference type="NCBI Taxonomy" id="1209918"/>
    <lineage>
        <taxon>Eukaryota</taxon>
        <taxon>Fungi</taxon>
        <taxon>Dikarya</taxon>
        <taxon>Ascomycota</taxon>
        <taxon>Pezizomycotina</taxon>
        <taxon>Sordariomycetes</taxon>
        <taxon>Hypocreomycetidae</taxon>
        <taxon>Glomerellales</taxon>
        <taxon>Glomerellaceae</taxon>
        <taxon>Colletotrichum</taxon>
        <taxon>Colletotrichum acutatum species complex</taxon>
    </lineage>
</organism>
<feature type="compositionally biased region" description="Basic and acidic residues" evidence="1">
    <location>
        <begin position="82"/>
        <end position="95"/>
    </location>
</feature>
<sequence>MILTPDKPWRPSNNSKPEALRHSTTTATTSRVPKSPLPSHPDEKHDLQRRPSTPVRSPHVHHGIDVLDFRVPEMQKPQAAKADTRNHLRFSESETKSPIPRPCLGFVPTWPCSRSPNPSLPPPLCL</sequence>
<proteinExistence type="predicted"/>
<name>A0AAJ0EUX4_9PEZI</name>
<evidence type="ECO:0000256" key="1">
    <source>
        <dbReference type="SAM" id="MobiDB-lite"/>
    </source>
</evidence>
<evidence type="ECO:0000313" key="2">
    <source>
        <dbReference type="EMBL" id="KAK1672654.1"/>
    </source>
</evidence>
<feature type="compositionally biased region" description="Basic and acidic residues" evidence="1">
    <location>
        <begin position="40"/>
        <end position="49"/>
    </location>
</feature>
<feature type="region of interest" description="Disordered" evidence="1">
    <location>
        <begin position="76"/>
        <end position="98"/>
    </location>
</feature>
<keyword evidence="3" id="KW-1185">Reference proteome</keyword>
<reference evidence="2" key="1">
    <citation type="submission" date="2021-06" db="EMBL/GenBank/DDBJ databases">
        <title>Comparative genomics, transcriptomics and evolutionary studies reveal genomic signatures of adaptation to plant cell wall in hemibiotrophic fungi.</title>
        <authorList>
            <consortium name="DOE Joint Genome Institute"/>
            <person name="Baroncelli R."/>
            <person name="Diaz J.F."/>
            <person name="Benocci T."/>
            <person name="Peng M."/>
            <person name="Battaglia E."/>
            <person name="Haridas S."/>
            <person name="Andreopoulos W."/>
            <person name="Labutti K."/>
            <person name="Pangilinan J."/>
            <person name="Floch G.L."/>
            <person name="Makela M.R."/>
            <person name="Henrissat B."/>
            <person name="Grigoriev I.V."/>
            <person name="Crouch J.A."/>
            <person name="De Vries R.P."/>
            <person name="Sukno S.A."/>
            <person name="Thon M.R."/>
        </authorList>
    </citation>
    <scope>NUCLEOTIDE SEQUENCE</scope>
    <source>
        <strain evidence="2">CBS 193.32</strain>
    </source>
</reference>
<evidence type="ECO:0000313" key="3">
    <source>
        <dbReference type="Proteomes" id="UP001224890"/>
    </source>
</evidence>
<feature type="region of interest" description="Disordered" evidence="1">
    <location>
        <begin position="107"/>
        <end position="126"/>
    </location>
</feature>
<feature type="compositionally biased region" description="Polar residues" evidence="1">
    <location>
        <begin position="11"/>
        <end position="32"/>
    </location>
</feature>
<accession>A0AAJ0EUX4</accession>
<comment type="caution">
    <text evidence="2">The sequence shown here is derived from an EMBL/GenBank/DDBJ whole genome shotgun (WGS) entry which is preliminary data.</text>
</comment>
<protein>
    <submittedName>
        <fullName evidence="2">Uncharacterized protein</fullName>
    </submittedName>
</protein>
<dbReference type="EMBL" id="JAHMHR010000036">
    <property type="protein sequence ID" value="KAK1672654.1"/>
    <property type="molecule type" value="Genomic_DNA"/>
</dbReference>
<feature type="region of interest" description="Disordered" evidence="1">
    <location>
        <begin position="1"/>
        <end position="61"/>
    </location>
</feature>
<dbReference type="AlphaFoldDB" id="A0AAJ0EUX4"/>
<dbReference type="GeneID" id="85460041"/>
<dbReference type="Proteomes" id="UP001224890">
    <property type="component" value="Unassembled WGS sequence"/>
</dbReference>
<dbReference type="RefSeq" id="XP_060426657.1">
    <property type="nucleotide sequence ID" value="XM_060575515.1"/>
</dbReference>